<protein>
    <submittedName>
        <fullName evidence="2">Uncharacterized protein</fullName>
    </submittedName>
</protein>
<reference evidence="2" key="1">
    <citation type="journal article" date="2022" name="bioRxiv">
        <title>Sequencing and chromosome-scale assembly of the giantPleurodeles waltlgenome.</title>
        <authorList>
            <person name="Brown T."/>
            <person name="Elewa A."/>
            <person name="Iarovenko S."/>
            <person name="Subramanian E."/>
            <person name="Araus A.J."/>
            <person name="Petzold A."/>
            <person name="Susuki M."/>
            <person name="Suzuki K.-i.T."/>
            <person name="Hayashi T."/>
            <person name="Toyoda A."/>
            <person name="Oliveira C."/>
            <person name="Osipova E."/>
            <person name="Leigh N.D."/>
            <person name="Simon A."/>
            <person name="Yun M.H."/>
        </authorList>
    </citation>
    <scope>NUCLEOTIDE SEQUENCE</scope>
    <source>
        <strain evidence="2">20211129_DDA</strain>
        <tissue evidence="2">Liver</tissue>
    </source>
</reference>
<feature type="region of interest" description="Disordered" evidence="1">
    <location>
        <begin position="49"/>
        <end position="83"/>
    </location>
</feature>
<name>A0AAV7LJT6_PLEWA</name>
<gene>
    <name evidence="2" type="ORF">NDU88_003762</name>
</gene>
<keyword evidence="3" id="KW-1185">Reference proteome</keyword>
<sequence>MAPARLKSLQAGSPQPLPVTAWLELRPHMALSAPAGATRHPAALPAAHNVPSSWLCPPRCPPRPGRARAASSRPTEEGPGIRH</sequence>
<dbReference type="AlphaFoldDB" id="A0AAV7LJT6"/>
<comment type="caution">
    <text evidence="2">The sequence shown here is derived from an EMBL/GenBank/DDBJ whole genome shotgun (WGS) entry which is preliminary data.</text>
</comment>
<proteinExistence type="predicted"/>
<feature type="compositionally biased region" description="Basic and acidic residues" evidence="1">
    <location>
        <begin position="74"/>
        <end position="83"/>
    </location>
</feature>
<evidence type="ECO:0000256" key="1">
    <source>
        <dbReference type="SAM" id="MobiDB-lite"/>
    </source>
</evidence>
<dbReference type="EMBL" id="JANPWB010000015">
    <property type="protein sequence ID" value="KAJ1090632.1"/>
    <property type="molecule type" value="Genomic_DNA"/>
</dbReference>
<evidence type="ECO:0000313" key="3">
    <source>
        <dbReference type="Proteomes" id="UP001066276"/>
    </source>
</evidence>
<accession>A0AAV7LJT6</accession>
<organism evidence="2 3">
    <name type="scientific">Pleurodeles waltl</name>
    <name type="common">Iberian ribbed newt</name>
    <dbReference type="NCBI Taxonomy" id="8319"/>
    <lineage>
        <taxon>Eukaryota</taxon>
        <taxon>Metazoa</taxon>
        <taxon>Chordata</taxon>
        <taxon>Craniata</taxon>
        <taxon>Vertebrata</taxon>
        <taxon>Euteleostomi</taxon>
        <taxon>Amphibia</taxon>
        <taxon>Batrachia</taxon>
        <taxon>Caudata</taxon>
        <taxon>Salamandroidea</taxon>
        <taxon>Salamandridae</taxon>
        <taxon>Pleurodelinae</taxon>
        <taxon>Pleurodeles</taxon>
    </lineage>
</organism>
<dbReference type="Proteomes" id="UP001066276">
    <property type="component" value="Chromosome 11"/>
</dbReference>
<evidence type="ECO:0000313" key="2">
    <source>
        <dbReference type="EMBL" id="KAJ1090632.1"/>
    </source>
</evidence>